<dbReference type="Proteomes" id="UP001056778">
    <property type="component" value="Chromosome 1"/>
</dbReference>
<sequence length="768" mass="88604">MSGGANRKKSNRAQGWEEAGFEFYQESYPSNDVELHDVLQKDPKHLATLLPSKQNRAYATIKMRQNGTSTRTYRRQTSSKSRRESTTRRASNNAEVHVSMLPDLSKSIPNEQTAWEQIMQIKELPISMTEKKRMKSDIQNAPNFRLQGYEQFKWKRRKALRRFDQKINEILSKLELWRKDLKKIEGNFGTGVVAFFLFIKWLIFLDIFIFVLIFLLIVLPMIIFDPASPTECYDVGNVTNCCAVDYFNQSIPYDTLVLDLVQGTGWMERTLFFQGFYSNQVFQYTTQAFQNYYSLPLAYVSVILVILLVSLVAIVKGAAKGFKHRIIEGEGQFYQYCNLIFAGWDFCIHNEKAAIMKKKVIYNEVKGCLEAEKLEEEKKNRTKEERTKLIALRTFINLIEICILLGCGAAIYFVFTISSELRNDLEDDEALLSLFYGFLPSITIVFLNVVVPLVFKFLVSYERYSPNFVINIMLIRTVFLRLASLIIFYASMYTVISCQPKEDECASSECKTPVCWETFVGQHIYKLALTDFATHILLTFVVNFPRSLLDKKSKSKFAQFIGEQTFDLPKHVLDIIYTQTLCWLGSFYAPMLPAMFVVIFVLMFYIKKFACLVNSKPSNVIHRASRSNSMFMIILLVSFTVALLPVAYTIGEIRPSTSCGPFRNFGTVWSFVTDSFLSTPQWIQNFLDILTSAFFAVPAFIILVLCLYYFTAVNSANRHMVRILKDQLVLEGHDKQFLLERLSLFIKQQQDAQKQMRRSEGDRNAASN</sequence>
<keyword evidence="1" id="KW-0812">Transmembrane</keyword>
<accession>A0ACB9TX94</accession>
<protein>
    <submittedName>
        <fullName evidence="1">Transmembrane channel-related</fullName>
    </submittedName>
</protein>
<keyword evidence="2" id="KW-1185">Reference proteome</keyword>
<gene>
    <name evidence="1" type="ORF">MML48_1g07349</name>
</gene>
<evidence type="ECO:0000313" key="2">
    <source>
        <dbReference type="Proteomes" id="UP001056778"/>
    </source>
</evidence>
<proteinExistence type="predicted"/>
<dbReference type="EMBL" id="CM043015">
    <property type="protein sequence ID" value="KAI4471455.1"/>
    <property type="molecule type" value="Genomic_DNA"/>
</dbReference>
<keyword evidence="1" id="KW-0472">Membrane</keyword>
<comment type="caution">
    <text evidence="1">The sequence shown here is derived from an EMBL/GenBank/DDBJ whole genome shotgun (WGS) entry which is preliminary data.</text>
</comment>
<reference evidence="1" key="1">
    <citation type="submission" date="2022-04" db="EMBL/GenBank/DDBJ databases">
        <title>Chromosome-scale genome assembly of Holotrichia oblita Faldermann.</title>
        <authorList>
            <person name="Rongchong L."/>
        </authorList>
    </citation>
    <scope>NUCLEOTIDE SEQUENCE</scope>
    <source>
        <strain evidence="1">81SQS9</strain>
    </source>
</reference>
<evidence type="ECO:0000313" key="1">
    <source>
        <dbReference type="EMBL" id="KAI4471455.1"/>
    </source>
</evidence>
<name>A0ACB9TX94_HOLOL</name>
<organism evidence="1 2">
    <name type="scientific">Holotrichia oblita</name>
    <name type="common">Chafer beetle</name>
    <dbReference type="NCBI Taxonomy" id="644536"/>
    <lineage>
        <taxon>Eukaryota</taxon>
        <taxon>Metazoa</taxon>
        <taxon>Ecdysozoa</taxon>
        <taxon>Arthropoda</taxon>
        <taxon>Hexapoda</taxon>
        <taxon>Insecta</taxon>
        <taxon>Pterygota</taxon>
        <taxon>Neoptera</taxon>
        <taxon>Endopterygota</taxon>
        <taxon>Coleoptera</taxon>
        <taxon>Polyphaga</taxon>
        <taxon>Scarabaeiformia</taxon>
        <taxon>Scarabaeidae</taxon>
        <taxon>Melolonthinae</taxon>
        <taxon>Holotrichia</taxon>
    </lineage>
</organism>